<proteinExistence type="predicted"/>
<organism evidence="3 4">
    <name type="scientific">Clostridium omnivorum</name>
    <dbReference type="NCBI Taxonomy" id="1604902"/>
    <lineage>
        <taxon>Bacteria</taxon>
        <taxon>Bacillati</taxon>
        <taxon>Bacillota</taxon>
        <taxon>Clostridia</taxon>
        <taxon>Eubacteriales</taxon>
        <taxon>Clostridiaceae</taxon>
        <taxon>Clostridium</taxon>
    </lineage>
</organism>
<dbReference type="Pfam" id="PF13490">
    <property type="entry name" value="zf-HC2"/>
    <property type="match status" value="1"/>
</dbReference>
<dbReference type="EMBL" id="BRXR01000001">
    <property type="protein sequence ID" value="GLC30370.1"/>
    <property type="molecule type" value="Genomic_DNA"/>
</dbReference>
<keyword evidence="1" id="KW-0812">Transmembrane</keyword>
<dbReference type="InterPro" id="IPR027383">
    <property type="entry name" value="Znf_put"/>
</dbReference>
<keyword evidence="1" id="KW-1133">Transmembrane helix</keyword>
<dbReference type="RefSeq" id="WP_264849630.1">
    <property type="nucleotide sequence ID" value="NZ_BRXR01000001.1"/>
</dbReference>
<reference evidence="3 4" key="1">
    <citation type="journal article" date="2024" name="Int. J. Syst. Evol. Microbiol.">
        <title>Clostridium omnivorum sp. nov., isolated from anoxic soil under the treatment of reductive soil disinfestation.</title>
        <authorList>
            <person name="Ueki A."/>
            <person name="Tonouchi A."/>
            <person name="Kaku N."/>
            <person name="Honma S."/>
            <person name="Ueki K."/>
        </authorList>
    </citation>
    <scope>NUCLEOTIDE SEQUENCE [LARGE SCALE GENOMIC DNA]</scope>
    <source>
        <strain evidence="3 4">E14</strain>
    </source>
</reference>
<protein>
    <recommendedName>
        <fullName evidence="2">Putative zinc-finger domain-containing protein</fullName>
    </recommendedName>
</protein>
<keyword evidence="1" id="KW-0472">Membrane</keyword>
<accession>A0ABQ5N5Q7</accession>
<evidence type="ECO:0000313" key="3">
    <source>
        <dbReference type="EMBL" id="GLC30370.1"/>
    </source>
</evidence>
<feature type="domain" description="Putative zinc-finger" evidence="2">
    <location>
        <begin position="8"/>
        <end position="42"/>
    </location>
</feature>
<feature type="transmembrane region" description="Helical" evidence="1">
    <location>
        <begin position="77"/>
        <end position="97"/>
    </location>
</feature>
<gene>
    <name evidence="3" type="ORF">bsdE14_17800</name>
</gene>
<comment type="caution">
    <text evidence="3">The sequence shown here is derived from an EMBL/GenBank/DDBJ whole genome shotgun (WGS) entry which is preliminary data.</text>
</comment>
<evidence type="ECO:0000259" key="2">
    <source>
        <dbReference type="Pfam" id="PF13490"/>
    </source>
</evidence>
<name>A0ABQ5N5Q7_9CLOT</name>
<evidence type="ECO:0000256" key="1">
    <source>
        <dbReference type="SAM" id="Phobius"/>
    </source>
</evidence>
<dbReference type="Proteomes" id="UP001208567">
    <property type="component" value="Unassembled WGS sequence"/>
</dbReference>
<sequence length="99" mass="11730">MKVCKSQCSVFKDLYSAYVQGEAEKETMEWMREHEKECSYCRSWAMEREEKVSIPQEEDTNEDNFDEANRVIKRAKVVMGVGMGLIIFMAMWMSIWLEI</sequence>
<keyword evidence="4" id="KW-1185">Reference proteome</keyword>
<evidence type="ECO:0000313" key="4">
    <source>
        <dbReference type="Proteomes" id="UP001208567"/>
    </source>
</evidence>